<evidence type="ECO:0000313" key="3">
    <source>
        <dbReference type="Proteomes" id="UP001617351"/>
    </source>
</evidence>
<feature type="compositionally biased region" description="Low complexity" evidence="1">
    <location>
        <begin position="27"/>
        <end position="41"/>
    </location>
</feature>
<protein>
    <submittedName>
        <fullName evidence="2">Uncharacterized protein</fullName>
    </submittedName>
</protein>
<dbReference type="RefSeq" id="WP_402382832.1">
    <property type="nucleotide sequence ID" value="NZ_JBIUYY010000008.1"/>
</dbReference>
<name>A0ABW8EJF2_STRT5</name>
<dbReference type="EMBL" id="JBIUYY010000008">
    <property type="protein sequence ID" value="MFJ2823397.1"/>
    <property type="molecule type" value="Genomic_DNA"/>
</dbReference>
<evidence type="ECO:0000256" key="1">
    <source>
        <dbReference type="SAM" id="MobiDB-lite"/>
    </source>
</evidence>
<keyword evidence="3" id="KW-1185">Reference proteome</keyword>
<reference evidence="2 3" key="1">
    <citation type="submission" date="2024-10" db="EMBL/GenBank/DDBJ databases">
        <title>The Natural Products Discovery Center: Release of the First 8490 Sequenced Strains for Exploring Actinobacteria Biosynthetic Diversity.</title>
        <authorList>
            <person name="Kalkreuter E."/>
            <person name="Kautsar S.A."/>
            <person name="Yang D."/>
            <person name="Bader C.D."/>
            <person name="Teijaro C.N."/>
            <person name="Fluegel L."/>
            <person name="Davis C.M."/>
            <person name="Simpson J.R."/>
            <person name="Lauterbach L."/>
            <person name="Steele A.D."/>
            <person name="Gui C."/>
            <person name="Meng S."/>
            <person name="Li G."/>
            <person name="Viehrig K."/>
            <person name="Ye F."/>
            <person name="Su P."/>
            <person name="Kiefer A.F."/>
            <person name="Nichols A."/>
            <person name="Cepeda A.J."/>
            <person name="Yan W."/>
            <person name="Fan B."/>
            <person name="Jiang Y."/>
            <person name="Adhikari A."/>
            <person name="Zheng C.-J."/>
            <person name="Schuster L."/>
            <person name="Cowan T.M."/>
            <person name="Smanski M.J."/>
            <person name="Chevrette M.G."/>
            <person name="De Carvalho L.P.S."/>
            <person name="Shen B."/>
        </authorList>
    </citation>
    <scope>NUCLEOTIDE SEQUENCE [LARGE SCALE GENOMIC DNA]</scope>
    <source>
        <strain evidence="2 3">NPDC087220</strain>
    </source>
</reference>
<dbReference type="Proteomes" id="UP001617351">
    <property type="component" value="Unassembled WGS sequence"/>
</dbReference>
<comment type="caution">
    <text evidence="2">The sequence shown here is derived from an EMBL/GenBank/DDBJ whole genome shotgun (WGS) entry which is preliminary data.</text>
</comment>
<gene>
    <name evidence="2" type="ORF">ACIO7M_20085</name>
</gene>
<feature type="region of interest" description="Disordered" evidence="1">
    <location>
        <begin position="27"/>
        <end position="58"/>
    </location>
</feature>
<organism evidence="2 3">
    <name type="scientific">Streptomyces toxytricini</name>
    <name type="common">Actinomyces toxytricini</name>
    <dbReference type="NCBI Taxonomy" id="67369"/>
    <lineage>
        <taxon>Bacteria</taxon>
        <taxon>Bacillati</taxon>
        <taxon>Actinomycetota</taxon>
        <taxon>Actinomycetes</taxon>
        <taxon>Kitasatosporales</taxon>
        <taxon>Streptomycetaceae</taxon>
        <taxon>Streptomyces</taxon>
    </lineage>
</organism>
<evidence type="ECO:0000313" key="2">
    <source>
        <dbReference type="EMBL" id="MFJ2823397.1"/>
    </source>
</evidence>
<accession>A0ABW8EJF2</accession>
<proteinExistence type="predicted"/>
<sequence length="72" mass="7208">MTTHPRPSSLLTAALAAGAVRIAPGAQTTRTPAAPGTAPTVPALPPYGSGRAARTRPGMVRRAGLPVRGVEV</sequence>